<dbReference type="SUPFAM" id="SSF90123">
    <property type="entry name" value="ABC transporter transmembrane region"/>
    <property type="match status" value="1"/>
</dbReference>
<evidence type="ECO:0000256" key="7">
    <source>
        <dbReference type="ARBA" id="ARBA00022989"/>
    </source>
</evidence>
<dbReference type="PROSITE" id="PS00211">
    <property type="entry name" value="ABC_TRANSPORTER_1"/>
    <property type="match status" value="1"/>
</dbReference>
<evidence type="ECO:0000256" key="3">
    <source>
        <dbReference type="ARBA" id="ARBA00022475"/>
    </source>
</evidence>
<feature type="transmembrane region" description="Helical" evidence="9">
    <location>
        <begin position="246"/>
        <end position="265"/>
    </location>
</feature>
<dbReference type="Proteomes" id="UP000030528">
    <property type="component" value="Unassembled WGS sequence"/>
</dbReference>
<dbReference type="NCBIfam" id="TIGR02868">
    <property type="entry name" value="CydC"/>
    <property type="match status" value="1"/>
</dbReference>
<dbReference type="GO" id="GO:0045454">
    <property type="term" value="P:cell redox homeostasis"/>
    <property type="evidence" value="ECO:0007669"/>
    <property type="project" value="InterPro"/>
</dbReference>
<keyword evidence="3" id="KW-1003">Cell membrane</keyword>
<dbReference type="InterPro" id="IPR003593">
    <property type="entry name" value="AAA+_ATPase"/>
</dbReference>
<keyword evidence="8 9" id="KW-0472">Membrane</keyword>
<feature type="transmembrane region" description="Helical" evidence="9">
    <location>
        <begin position="157"/>
        <end position="180"/>
    </location>
</feature>
<evidence type="ECO:0000256" key="9">
    <source>
        <dbReference type="SAM" id="Phobius"/>
    </source>
</evidence>
<evidence type="ECO:0000313" key="12">
    <source>
        <dbReference type="EMBL" id="KGX93741.1"/>
    </source>
</evidence>
<evidence type="ECO:0000259" key="10">
    <source>
        <dbReference type="PROSITE" id="PS50893"/>
    </source>
</evidence>
<dbReference type="GO" id="GO:0034775">
    <property type="term" value="P:glutathione transmembrane transport"/>
    <property type="evidence" value="ECO:0007669"/>
    <property type="project" value="InterPro"/>
</dbReference>
<dbReference type="InterPro" id="IPR017871">
    <property type="entry name" value="ABC_transporter-like_CS"/>
</dbReference>
<evidence type="ECO:0000256" key="6">
    <source>
        <dbReference type="ARBA" id="ARBA00022840"/>
    </source>
</evidence>
<dbReference type="SMART" id="SM00382">
    <property type="entry name" value="AAA"/>
    <property type="match status" value="1"/>
</dbReference>
<dbReference type="Pfam" id="PF00664">
    <property type="entry name" value="ABC_membrane"/>
    <property type="match status" value="1"/>
</dbReference>
<dbReference type="eggNOG" id="COG4987">
    <property type="taxonomic scope" value="Bacteria"/>
</dbReference>
<feature type="transmembrane region" description="Helical" evidence="9">
    <location>
        <begin position="130"/>
        <end position="151"/>
    </location>
</feature>
<dbReference type="GO" id="GO:0005524">
    <property type="term" value="F:ATP binding"/>
    <property type="evidence" value="ECO:0007669"/>
    <property type="project" value="UniProtKB-KW"/>
</dbReference>
<dbReference type="OrthoDB" id="9802264at2"/>
<dbReference type="InterPro" id="IPR014223">
    <property type="entry name" value="ABC_CydC/D"/>
</dbReference>
<dbReference type="GO" id="GO:0016887">
    <property type="term" value="F:ATP hydrolysis activity"/>
    <property type="evidence" value="ECO:0007669"/>
    <property type="project" value="InterPro"/>
</dbReference>
<keyword evidence="13" id="KW-1185">Reference proteome</keyword>
<dbReference type="SUPFAM" id="SSF52540">
    <property type="entry name" value="P-loop containing nucleoside triphosphate hydrolases"/>
    <property type="match status" value="1"/>
</dbReference>
<dbReference type="Gene3D" id="1.20.1560.10">
    <property type="entry name" value="ABC transporter type 1, transmembrane domain"/>
    <property type="match status" value="1"/>
</dbReference>
<dbReference type="Pfam" id="PF00005">
    <property type="entry name" value="ABC_tran"/>
    <property type="match status" value="1"/>
</dbReference>
<dbReference type="RefSeq" id="WP_026799162.1">
    <property type="nucleotide sequence ID" value="NZ_AULI01000001.1"/>
</dbReference>
<evidence type="ECO:0000259" key="11">
    <source>
        <dbReference type="PROSITE" id="PS50929"/>
    </source>
</evidence>
<dbReference type="InterPro" id="IPR039421">
    <property type="entry name" value="Type_1_exporter"/>
</dbReference>
<dbReference type="FunFam" id="3.40.50.300:FF:000221">
    <property type="entry name" value="Multidrug ABC transporter ATP-binding protein"/>
    <property type="match status" value="1"/>
</dbReference>
<dbReference type="PANTHER" id="PTHR43394">
    <property type="entry name" value="ATP-DEPENDENT PERMEASE MDL1, MITOCHONDRIAL"/>
    <property type="match status" value="1"/>
</dbReference>
<dbReference type="STRING" id="1385510.GCA_000425205_00355"/>
<keyword evidence="7 9" id="KW-1133">Transmembrane helix</keyword>
<keyword evidence="5" id="KW-0547">Nucleotide-binding</keyword>
<keyword evidence="6 12" id="KW-0067">ATP-binding</keyword>
<dbReference type="PROSITE" id="PS50893">
    <property type="entry name" value="ABC_TRANSPORTER_2"/>
    <property type="match status" value="1"/>
</dbReference>
<feature type="transmembrane region" description="Helical" evidence="9">
    <location>
        <begin position="277"/>
        <end position="294"/>
    </location>
</feature>
<dbReference type="GO" id="GO:0005886">
    <property type="term" value="C:plasma membrane"/>
    <property type="evidence" value="ECO:0007669"/>
    <property type="project" value="UniProtKB-SubCell"/>
</dbReference>
<dbReference type="InterPro" id="IPR011527">
    <property type="entry name" value="ABC1_TM_dom"/>
</dbReference>
<keyword evidence="4 9" id="KW-0812">Transmembrane</keyword>
<organism evidence="12 13">
    <name type="scientific">Pontibacillus halophilus JSM 076056 = DSM 19796</name>
    <dbReference type="NCBI Taxonomy" id="1385510"/>
    <lineage>
        <taxon>Bacteria</taxon>
        <taxon>Bacillati</taxon>
        <taxon>Bacillota</taxon>
        <taxon>Bacilli</taxon>
        <taxon>Bacillales</taxon>
        <taxon>Bacillaceae</taxon>
        <taxon>Pontibacillus</taxon>
    </lineage>
</organism>
<evidence type="ECO:0000256" key="5">
    <source>
        <dbReference type="ARBA" id="ARBA00022741"/>
    </source>
</evidence>
<dbReference type="GO" id="GO:0015421">
    <property type="term" value="F:ABC-type oligopeptide transporter activity"/>
    <property type="evidence" value="ECO:0007669"/>
    <property type="project" value="TreeGrafter"/>
</dbReference>
<keyword evidence="2" id="KW-0813">Transport</keyword>
<dbReference type="InterPro" id="IPR027417">
    <property type="entry name" value="P-loop_NTPase"/>
</dbReference>
<evidence type="ECO:0000256" key="1">
    <source>
        <dbReference type="ARBA" id="ARBA00004651"/>
    </source>
</evidence>
<dbReference type="Gene3D" id="3.40.50.300">
    <property type="entry name" value="P-loop containing nucleotide triphosphate hydrolases"/>
    <property type="match status" value="1"/>
</dbReference>
<name>A0A0A5GKC9_9BACI</name>
<comment type="caution">
    <text evidence="12">The sequence shown here is derived from an EMBL/GenBank/DDBJ whole genome shotgun (WGS) entry which is preliminary data.</text>
</comment>
<comment type="subcellular location">
    <subcellularLocation>
        <location evidence="1">Cell membrane</location>
        <topology evidence="1">Multi-pass membrane protein</topology>
    </subcellularLocation>
</comment>
<reference evidence="12 13" key="1">
    <citation type="submission" date="2013-08" db="EMBL/GenBank/DDBJ databases">
        <authorList>
            <person name="Huang J."/>
            <person name="Wang G."/>
        </authorList>
    </citation>
    <scope>NUCLEOTIDE SEQUENCE [LARGE SCALE GENOMIC DNA]</scope>
    <source>
        <strain evidence="12 13">JSM 076056</strain>
    </source>
</reference>
<dbReference type="EMBL" id="AVPE01000001">
    <property type="protein sequence ID" value="KGX93741.1"/>
    <property type="molecule type" value="Genomic_DNA"/>
</dbReference>
<evidence type="ECO:0000256" key="8">
    <source>
        <dbReference type="ARBA" id="ARBA00023136"/>
    </source>
</evidence>
<dbReference type="AlphaFoldDB" id="A0A0A5GKC9"/>
<feature type="domain" description="ABC transmembrane type-1" evidence="11">
    <location>
        <begin position="19"/>
        <end position="303"/>
    </location>
</feature>
<protein>
    <submittedName>
        <fullName evidence="12">ATP-binding protein</fullName>
    </submittedName>
</protein>
<feature type="transmembrane region" description="Helical" evidence="9">
    <location>
        <begin position="56"/>
        <end position="73"/>
    </location>
</feature>
<evidence type="ECO:0000256" key="2">
    <source>
        <dbReference type="ARBA" id="ARBA00022448"/>
    </source>
</evidence>
<feature type="domain" description="ABC transporter" evidence="10">
    <location>
        <begin position="340"/>
        <end position="573"/>
    </location>
</feature>
<dbReference type="InterPro" id="IPR036640">
    <property type="entry name" value="ABC1_TM_sf"/>
</dbReference>
<accession>A0A0A5GKC9</accession>
<sequence length="589" mass="66720">MRKSTWIRPYLFEHRKLLIAVLLLGLLTSFSAAFLMFTSGYLISKAATIPETILMIYIPIVAVRTFSIARAVSRYVERLLGHHTILKILSDMRLRLYQSVEPHVLTMTKKLKTGEVLGLLADDVEQLQNLYLRTIFPVFIGVTLYIVSSVLLGFHSILLAVLMFLYGSVLAIWMPLLSMAKQKSRTYRMKDLRSEQYNRLTEGILGMADWLFSGRKEEWLNDYEAYEGKLGELDLQQRNFERRRTFLAQIVVGVMVVTMLIWTGMEVRTGELSHTMVAAFLLILLPITESLIALSSSLSDIPKYETSVKRLEELDNLKSDGNALLNQRAPIEAIGERFTITFQDVSFQYEESRPLLNQISFHVKHGESVALLGPSGCGKSTILKLLQGAISPNGGLVTINGVSATELYEDYSRYMSFLGQNPYLFDTSILNNLRLSNPEATDDQIYDICKQVQLDDWIRTLPHGYHTNVQESGVRFSGGQRQRIALARVLLQDTPIVVLDEPMVGLDPVTERELMNELKAHLQGKTLIWVTHHLLGVEDAGQILFIDNGVITMQGTHEELLAKEERYQRLYALDAPLVRSTHPSIRAII</sequence>
<proteinExistence type="predicted"/>
<dbReference type="PANTHER" id="PTHR43394:SF1">
    <property type="entry name" value="ATP-BINDING CASSETTE SUB-FAMILY B MEMBER 10, MITOCHONDRIAL"/>
    <property type="match status" value="1"/>
</dbReference>
<dbReference type="PROSITE" id="PS50929">
    <property type="entry name" value="ABC_TM1F"/>
    <property type="match status" value="1"/>
</dbReference>
<gene>
    <name evidence="12" type="ORF">N781_00615</name>
</gene>
<dbReference type="InterPro" id="IPR003439">
    <property type="entry name" value="ABC_transporter-like_ATP-bd"/>
</dbReference>
<evidence type="ECO:0000313" key="13">
    <source>
        <dbReference type="Proteomes" id="UP000030528"/>
    </source>
</evidence>
<evidence type="ECO:0000256" key="4">
    <source>
        <dbReference type="ARBA" id="ARBA00022692"/>
    </source>
</evidence>